<evidence type="ECO:0000313" key="4">
    <source>
        <dbReference type="Proteomes" id="UP001355207"/>
    </source>
</evidence>
<feature type="region of interest" description="Disordered" evidence="1">
    <location>
        <begin position="82"/>
        <end position="273"/>
    </location>
</feature>
<feature type="region of interest" description="Disordered" evidence="1">
    <location>
        <begin position="342"/>
        <end position="381"/>
    </location>
</feature>
<proteinExistence type="predicted"/>
<organism evidence="3 4">
    <name type="scientific">Kwoniella dendrophila CBS 6074</name>
    <dbReference type="NCBI Taxonomy" id="1295534"/>
    <lineage>
        <taxon>Eukaryota</taxon>
        <taxon>Fungi</taxon>
        <taxon>Dikarya</taxon>
        <taxon>Basidiomycota</taxon>
        <taxon>Agaricomycotina</taxon>
        <taxon>Tremellomycetes</taxon>
        <taxon>Tremellales</taxon>
        <taxon>Cryptococcaceae</taxon>
        <taxon>Kwoniella</taxon>
    </lineage>
</organism>
<feature type="domain" description="SAP" evidence="2">
    <location>
        <begin position="49"/>
        <end position="83"/>
    </location>
</feature>
<dbReference type="InterPro" id="IPR003034">
    <property type="entry name" value="SAP_dom"/>
</dbReference>
<dbReference type="PROSITE" id="PS50800">
    <property type="entry name" value="SAP"/>
    <property type="match status" value="1"/>
</dbReference>
<dbReference type="GeneID" id="91094306"/>
<feature type="region of interest" description="Disordered" evidence="1">
    <location>
        <begin position="298"/>
        <end position="322"/>
    </location>
</feature>
<evidence type="ECO:0000256" key="1">
    <source>
        <dbReference type="SAM" id="MobiDB-lite"/>
    </source>
</evidence>
<evidence type="ECO:0000259" key="2">
    <source>
        <dbReference type="PROSITE" id="PS50800"/>
    </source>
</evidence>
<dbReference type="InterPro" id="IPR036361">
    <property type="entry name" value="SAP_dom_sf"/>
</dbReference>
<feature type="compositionally biased region" description="Polar residues" evidence="1">
    <location>
        <begin position="209"/>
        <end position="222"/>
    </location>
</feature>
<dbReference type="Gene3D" id="1.10.720.30">
    <property type="entry name" value="SAP domain"/>
    <property type="match status" value="1"/>
</dbReference>
<reference evidence="3 4" key="1">
    <citation type="submission" date="2024-01" db="EMBL/GenBank/DDBJ databases">
        <title>Comparative genomics of Cryptococcus and Kwoniella reveals pathogenesis evolution and contrasting modes of karyotype evolution via chromosome fusion or intercentromeric recombination.</title>
        <authorList>
            <person name="Coelho M.A."/>
            <person name="David-Palma M."/>
            <person name="Shea T."/>
            <person name="Bowers K."/>
            <person name="McGinley-Smith S."/>
            <person name="Mohammad A.W."/>
            <person name="Gnirke A."/>
            <person name="Yurkov A.M."/>
            <person name="Nowrousian M."/>
            <person name="Sun S."/>
            <person name="Cuomo C.A."/>
            <person name="Heitman J."/>
        </authorList>
    </citation>
    <scope>NUCLEOTIDE SEQUENCE [LARGE SCALE GENOMIC DNA]</scope>
    <source>
        <strain evidence="3 4">CBS 6074</strain>
    </source>
</reference>
<feature type="compositionally biased region" description="Polar residues" evidence="1">
    <location>
        <begin position="141"/>
        <end position="154"/>
    </location>
</feature>
<keyword evidence="4" id="KW-1185">Reference proteome</keyword>
<dbReference type="Proteomes" id="UP001355207">
    <property type="component" value="Chromosome 4"/>
</dbReference>
<dbReference type="Pfam" id="PF02037">
    <property type="entry name" value="SAP"/>
    <property type="match status" value="1"/>
</dbReference>
<feature type="compositionally biased region" description="Basic and acidic residues" evidence="1">
    <location>
        <begin position="306"/>
        <end position="322"/>
    </location>
</feature>
<protein>
    <recommendedName>
        <fullName evidence="2">SAP domain-containing protein</fullName>
    </recommendedName>
</protein>
<name>A0AAX4JW23_9TREE</name>
<evidence type="ECO:0000313" key="3">
    <source>
        <dbReference type="EMBL" id="WWC88723.1"/>
    </source>
</evidence>
<dbReference type="SMART" id="SM00513">
    <property type="entry name" value="SAP"/>
    <property type="match status" value="1"/>
</dbReference>
<dbReference type="EMBL" id="CP144101">
    <property type="protein sequence ID" value="WWC88723.1"/>
    <property type="molecule type" value="Genomic_DNA"/>
</dbReference>
<feature type="region of interest" description="Disordered" evidence="1">
    <location>
        <begin position="14"/>
        <end position="36"/>
    </location>
</feature>
<accession>A0AAX4JW23</accession>
<sequence>MLRRKISTGLLRSSVPTPQVASPICPVSPSKQRSRSLASAVLLSSQRNWKNETVITLKTELKKRGLSQQGNKATLVSRLESAETSSLLGPLPPLTFNNGNSTRSISTSASSSFASSSSTSAGSASKPKKDSAPPTSKEPPSITTTGPQVSSQRTEAIKVDPIQPEQITVAPGLPKSDIAASTTKESLDVKFPRSQAEEEVEQVIPITPDNFSSGVTKDSAPSLSAPKVMTVASASTHLEGGPVHATHQSTDAHSLENKSSSENEPSSSKDIPSLGEALSSIINAPGKAWSGAGIKVLPEINLPKSPEGKEKEYKSEKRSLNDDERKGLYVLAGILGLGLTLGGSGGSSSKNKKSLTNQAKDLKDKVGNAIPGSSSYTVKGDANWEKASGAGIVGHGSRKD</sequence>
<gene>
    <name evidence="3" type="ORF">L201_003636</name>
</gene>
<dbReference type="SUPFAM" id="SSF68906">
    <property type="entry name" value="SAP domain"/>
    <property type="match status" value="1"/>
</dbReference>
<dbReference type="AlphaFoldDB" id="A0AAX4JW23"/>
<dbReference type="RefSeq" id="XP_066075486.1">
    <property type="nucleotide sequence ID" value="XM_066219389.1"/>
</dbReference>
<feature type="compositionally biased region" description="Low complexity" evidence="1">
    <location>
        <begin position="101"/>
        <end position="125"/>
    </location>
</feature>